<feature type="compositionally biased region" description="Acidic residues" evidence="1">
    <location>
        <begin position="81"/>
        <end position="99"/>
    </location>
</feature>
<dbReference type="EMBL" id="CAUWAG010000010">
    <property type="protein sequence ID" value="CAJ2507345.1"/>
    <property type="molecule type" value="Genomic_DNA"/>
</dbReference>
<feature type="compositionally biased region" description="Polar residues" evidence="1">
    <location>
        <begin position="20"/>
        <end position="37"/>
    </location>
</feature>
<keyword evidence="3" id="KW-1185">Reference proteome</keyword>
<sequence length="132" mass="14801">MSAIKQSSMDRTAPLHGDLTRTSSGHPISISTPSMISQGADEESVIRNEEHKKTVLRLEDTLVNWSALGKSVQDTLRGYIEEDDAEEGDAEEGEEEEDDQLARCDFRSYDSDAATSKSEFSLAKRQKQRQRH</sequence>
<accession>A0AAI8VN34</accession>
<evidence type="ECO:0000313" key="2">
    <source>
        <dbReference type="EMBL" id="CAJ2507345.1"/>
    </source>
</evidence>
<evidence type="ECO:0000256" key="1">
    <source>
        <dbReference type="SAM" id="MobiDB-lite"/>
    </source>
</evidence>
<feature type="compositionally biased region" description="Basic and acidic residues" evidence="1">
    <location>
        <begin position="100"/>
        <end position="110"/>
    </location>
</feature>
<feature type="region of interest" description="Disordered" evidence="1">
    <location>
        <begin position="1"/>
        <end position="45"/>
    </location>
</feature>
<dbReference type="Proteomes" id="UP001295740">
    <property type="component" value="Unassembled WGS sequence"/>
</dbReference>
<evidence type="ECO:0000313" key="3">
    <source>
        <dbReference type="Proteomes" id="UP001295740"/>
    </source>
</evidence>
<feature type="region of interest" description="Disordered" evidence="1">
    <location>
        <begin position="77"/>
        <end position="132"/>
    </location>
</feature>
<reference evidence="2" key="1">
    <citation type="submission" date="2023-10" db="EMBL/GenBank/DDBJ databases">
        <authorList>
            <person name="Hackl T."/>
        </authorList>
    </citation>
    <scope>NUCLEOTIDE SEQUENCE</scope>
</reference>
<gene>
    <name evidence="2" type="ORF">KHLLAP_LOCUS7813</name>
</gene>
<name>A0AAI8VN34_9PEZI</name>
<proteinExistence type="predicted"/>
<dbReference type="AlphaFoldDB" id="A0AAI8VN34"/>
<organism evidence="2 3">
    <name type="scientific">Anthostomella pinea</name>
    <dbReference type="NCBI Taxonomy" id="933095"/>
    <lineage>
        <taxon>Eukaryota</taxon>
        <taxon>Fungi</taxon>
        <taxon>Dikarya</taxon>
        <taxon>Ascomycota</taxon>
        <taxon>Pezizomycotina</taxon>
        <taxon>Sordariomycetes</taxon>
        <taxon>Xylariomycetidae</taxon>
        <taxon>Xylariales</taxon>
        <taxon>Xylariaceae</taxon>
        <taxon>Anthostomella</taxon>
    </lineage>
</organism>
<comment type="caution">
    <text evidence="2">The sequence shown here is derived from an EMBL/GenBank/DDBJ whole genome shotgun (WGS) entry which is preliminary data.</text>
</comment>
<protein>
    <submittedName>
        <fullName evidence="2">Uu.00g085310.m01.CDS01</fullName>
    </submittedName>
</protein>
<feature type="compositionally biased region" description="Polar residues" evidence="1">
    <location>
        <begin position="1"/>
        <end position="10"/>
    </location>
</feature>